<reference evidence="2 3" key="1">
    <citation type="submission" date="2020-12" db="EMBL/GenBank/DDBJ databases">
        <title>Metabolic potential, ecology and presence of endohyphal bacteria is reflected in genomic diversity of Mucoromycotina.</title>
        <authorList>
            <person name="Muszewska A."/>
            <person name="Okrasinska A."/>
            <person name="Steczkiewicz K."/>
            <person name="Drgas O."/>
            <person name="Orlowska M."/>
            <person name="Perlinska-Lenart U."/>
            <person name="Aleksandrzak-Piekarczyk T."/>
            <person name="Szatraj K."/>
            <person name="Zielenkiewicz U."/>
            <person name="Pilsyk S."/>
            <person name="Malc E."/>
            <person name="Mieczkowski P."/>
            <person name="Kruszewska J.S."/>
            <person name="Biernat P."/>
            <person name="Pawlowska J."/>
        </authorList>
    </citation>
    <scope>NUCLEOTIDE SEQUENCE [LARGE SCALE GENOMIC DNA]</scope>
    <source>
        <strain evidence="2 3">CBS 142.35</strain>
    </source>
</reference>
<dbReference type="InterPro" id="IPR036425">
    <property type="entry name" value="MoaB/Mog-like_dom_sf"/>
</dbReference>
<dbReference type="CDD" id="cd00885">
    <property type="entry name" value="cinA"/>
    <property type="match status" value="1"/>
</dbReference>
<evidence type="ECO:0000313" key="3">
    <source>
        <dbReference type="Proteomes" id="UP000646827"/>
    </source>
</evidence>
<keyword evidence="3" id="KW-1185">Reference proteome</keyword>
<dbReference type="Gene3D" id="3.40.980.10">
    <property type="entry name" value="MoaB/Mog-like domain"/>
    <property type="match status" value="1"/>
</dbReference>
<organism evidence="2 3">
    <name type="scientific">Circinella minor</name>
    <dbReference type="NCBI Taxonomy" id="1195481"/>
    <lineage>
        <taxon>Eukaryota</taxon>
        <taxon>Fungi</taxon>
        <taxon>Fungi incertae sedis</taxon>
        <taxon>Mucoromycota</taxon>
        <taxon>Mucoromycotina</taxon>
        <taxon>Mucoromycetes</taxon>
        <taxon>Mucorales</taxon>
        <taxon>Lichtheimiaceae</taxon>
        <taxon>Circinella</taxon>
    </lineage>
</organism>
<feature type="domain" description="MoaB/Mog" evidence="1">
    <location>
        <begin position="10"/>
        <end position="174"/>
    </location>
</feature>
<comment type="caution">
    <text evidence="2">The sequence shown here is derived from an EMBL/GenBank/DDBJ whole genome shotgun (WGS) entry which is preliminary data.</text>
</comment>
<accession>A0A8H7VEE6</accession>
<name>A0A8H7VEE6_9FUNG</name>
<dbReference type="InterPro" id="IPR001453">
    <property type="entry name" value="MoaB/Mog_dom"/>
</dbReference>
<dbReference type="Pfam" id="PF00994">
    <property type="entry name" value="MoCF_biosynth"/>
    <property type="match status" value="1"/>
</dbReference>
<dbReference type="OrthoDB" id="448496at2759"/>
<dbReference type="SUPFAM" id="SSF53218">
    <property type="entry name" value="Molybdenum cofactor biosynthesis proteins"/>
    <property type="match status" value="1"/>
</dbReference>
<dbReference type="InterPro" id="IPR056596">
    <property type="entry name" value="FLAD1_M"/>
</dbReference>
<dbReference type="PANTHER" id="PTHR47675">
    <property type="entry name" value="MOLYBDOPTERIN BINDING DOMAIN PROTEIN (AFU_ORTHOLOGUE AFUA_5G11210)"/>
    <property type="match status" value="1"/>
</dbReference>
<dbReference type="PANTHER" id="PTHR47675:SF1">
    <property type="entry name" value="MOLYBDOPTERIN BINDING DOMAIN PROTEIN (AFU_ORTHOLOGUE AFUA_5G11210)"/>
    <property type="match status" value="1"/>
</dbReference>
<dbReference type="SMART" id="SM00852">
    <property type="entry name" value="MoCF_biosynth"/>
    <property type="match status" value="1"/>
</dbReference>
<dbReference type="Proteomes" id="UP000646827">
    <property type="component" value="Unassembled WGS sequence"/>
</dbReference>
<dbReference type="AlphaFoldDB" id="A0A8H7VEE6"/>
<dbReference type="GO" id="GO:0047884">
    <property type="term" value="F:FAD diphosphatase activity"/>
    <property type="evidence" value="ECO:0007669"/>
    <property type="project" value="TreeGrafter"/>
</dbReference>
<protein>
    <recommendedName>
        <fullName evidence="1">MoaB/Mog domain-containing protein</fullName>
    </recommendedName>
</protein>
<dbReference type="EMBL" id="JAEPRB010000299">
    <property type="protein sequence ID" value="KAG2217415.1"/>
    <property type="molecule type" value="Genomic_DNA"/>
</dbReference>
<dbReference type="Pfam" id="PF24102">
    <property type="entry name" value="FLAD1_M"/>
    <property type="match status" value="1"/>
</dbReference>
<dbReference type="GO" id="GO:0042726">
    <property type="term" value="P:flavin-containing compound metabolic process"/>
    <property type="evidence" value="ECO:0007669"/>
    <property type="project" value="TreeGrafter"/>
</dbReference>
<proteinExistence type="predicted"/>
<gene>
    <name evidence="2" type="ORF">INT45_013746</name>
</gene>
<sequence length="273" mass="30533">MTQDLSLTAAACIIGDEILNGKTQDTNSHFLAQFLFKLGIELKRVEVVNDDMDIIANTIQRLSNEHDIVFTSGGIGITHDDISYAAIAKAYQLELKLDDDTYERVQAMLNKRKITQRKGYERLAMFPFPAELLRPQQSFLIPVVIVNQNIYILPGIPRLFQLLVESLESHLQQLCFKKLGKQIVGFSRTDIATQKSEGAIASILSTIQARNENLKIGSYPLMGNKEISVIVSVVGKNHDAVESVAQEIVKEINGWTLNENNNNNNNNNNKAHL</sequence>
<evidence type="ECO:0000313" key="2">
    <source>
        <dbReference type="EMBL" id="KAG2217415.1"/>
    </source>
</evidence>
<evidence type="ECO:0000259" key="1">
    <source>
        <dbReference type="SMART" id="SM00852"/>
    </source>
</evidence>